<dbReference type="OrthoDB" id="10403270at2759"/>
<evidence type="ECO:0000256" key="1">
    <source>
        <dbReference type="ARBA" id="ARBA00004173"/>
    </source>
</evidence>
<proteinExistence type="inferred from homology"/>
<evidence type="ECO:0000256" key="3">
    <source>
        <dbReference type="ARBA" id="ARBA00023128"/>
    </source>
</evidence>
<dbReference type="GO" id="GO:0051082">
    <property type="term" value="F:unfolded protein binding"/>
    <property type="evidence" value="ECO:0007669"/>
    <property type="project" value="TreeGrafter"/>
</dbReference>
<keyword evidence="7" id="KW-1185">Reference proteome</keyword>
<keyword evidence="3" id="KW-0496">Mitochondrion</keyword>
<sequence length="234" mass="25667">MLRASLGRLVQRLRDGLQLRSLEPPAASVVVLQFARRDEAAAGGTRHRQAPCTIWTDSSAGGQSRADWIDGRVLRGTLVAPAVSATSGVGAVSSGKAAQQQGRPSHFVSLYYPFRVNLSDYDCFRLYCRDESERPRCWLFGVATESPVRERSVFYRPFRVGPCSSVDGCSVVDMPFAEFAMTYGGRVIDSAEMMNTRRILGFLITLMDPNPGPFAITLDRLDALRGTPKSVATQ</sequence>
<dbReference type="PANTHER" id="PTHR13194:SF18">
    <property type="entry name" value="COMPLEX I INTERMEDIATE-ASSOCIATED PROTEIN 30, MITOCHONDRIAL"/>
    <property type="match status" value="1"/>
</dbReference>
<dbReference type="SUPFAM" id="SSF49785">
    <property type="entry name" value="Galactose-binding domain-like"/>
    <property type="match status" value="1"/>
</dbReference>
<evidence type="ECO:0000313" key="6">
    <source>
        <dbReference type="EMBL" id="KAF6000481.1"/>
    </source>
</evidence>
<dbReference type="Proteomes" id="UP000530660">
    <property type="component" value="Unassembled WGS sequence"/>
</dbReference>
<protein>
    <recommendedName>
        <fullName evidence="5">NADH:ubiquinone oxidoreductase intermediate-associated protein 30 domain-containing protein</fullName>
    </recommendedName>
</protein>
<dbReference type="EMBL" id="VWRR01000019">
    <property type="protein sequence ID" value="KAF6000481.1"/>
    <property type="molecule type" value="Genomic_DNA"/>
</dbReference>
<dbReference type="PANTHER" id="PTHR13194">
    <property type="entry name" value="COMPLEX I INTERMEDIATE-ASSOCIATED PROTEIN 30"/>
    <property type="match status" value="1"/>
</dbReference>
<keyword evidence="4" id="KW-0143">Chaperone</keyword>
<dbReference type="GO" id="GO:0006120">
    <property type="term" value="P:mitochondrial electron transport, NADH to ubiquinone"/>
    <property type="evidence" value="ECO:0007669"/>
    <property type="project" value="TreeGrafter"/>
</dbReference>
<comment type="caution">
    <text evidence="6">The sequence shown here is derived from an EMBL/GenBank/DDBJ whole genome shotgun (WGS) entry which is preliminary data.</text>
</comment>
<dbReference type="GO" id="GO:0032981">
    <property type="term" value="P:mitochondrial respiratory chain complex I assembly"/>
    <property type="evidence" value="ECO:0007669"/>
    <property type="project" value="TreeGrafter"/>
</dbReference>
<reference evidence="6 7" key="1">
    <citation type="journal article" date="2020" name="J. Phycol.">
        <title>Comparative genome analysis reveals Cyanidiococcus gen. nov., a new extremophilic red algal genus sister to Cyanidioschyzon (Cyanidioschyzonaceae, Rhodophyta).</title>
        <authorList>
            <person name="Liu S.-L."/>
            <person name="Chiang Y.-R."/>
            <person name="Yoon H.S."/>
            <person name="Fu H.-Y."/>
        </authorList>
    </citation>
    <scope>NUCLEOTIDE SEQUENCE [LARGE SCALE GENOMIC DNA]</scope>
    <source>
        <strain evidence="6 7">THAL066</strain>
    </source>
</reference>
<dbReference type="InterPro" id="IPR039131">
    <property type="entry name" value="NDUFAF1"/>
</dbReference>
<feature type="domain" description="NADH:ubiquinone oxidoreductase intermediate-associated protein 30" evidence="5">
    <location>
        <begin position="51"/>
        <end position="217"/>
    </location>
</feature>
<dbReference type="InterPro" id="IPR013857">
    <property type="entry name" value="NADH-UbQ_OxRdtase-assoc_prot30"/>
</dbReference>
<organism evidence="6 7">
    <name type="scientific">Cyanidiococcus yangmingshanensis</name>
    <dbReference type="NCBI Taxonomy" id="2690220"/>
    <lineage>
        <taxon>Eukaryota</taxon>
        <taxon>Rhodophyta</taxon>
        <taxon>Bangiophyceae</taxon>
        <taxon>Cyanidiales</taxon>
        <taxon>Cyanidiaceae</taxon>
        <taxon>Cyanidiococcus</taxon>
    </lineage>
</organism>
<dbReference type="GO" id="GO:0005739">
    <property type="term" value="C:mitochondrion"/>
    <property type="evidence" value="ECO:0007669"/>
    <property type="project" value="UniProtKB-SubCell"/>
</dbReference>
<accession>A0A7J7IDS7</accession>
<dbReference type="AlphaFoldDB" id="A0A7J7IDS7"/>
<evidence type="ECO:0000313" key="7">
    <source>
        <dbReference type="Proteomes" id="UP000530660"/>
    </source>
</evidence>
<evidence type="ECO:0000259" key="5">
    <source>
        <dbReference type="Pfam" id="PF08547"/>
    </source>
</evidence>
<comment type="subcellular location">
    <subcellularLocation>
        <location evidence="1">Mitochondrion</location>
    </subcellularLocation>
</comment>
<dbReference type="InterPro" id="IPR008979">
    <property type="entry name" value="Galactose-bd-like_sf"/>
</dbReference>
<evidence type="ECO:0000256" key="4">
    <source>
        <dbReference type="ARBA" id="ARBA00023186"/>
    </source>
</evidence>
<gene>
    <name evidence="6" type="ORF">F1559_000115</name>
</gene>
<name>A0A7J7IDS7_9RHOD</name>
<dbReference type="Pfam" id="PF08547">
    <property type="entry name" value="CIA30"/>
    <property type="match status" value="1"/>
</dbReference>
<comment type="similarity">
    <text evidence="2">Belongs to the CIA30 family.</text>
</comment>
<evidence type="ECO:0000256" key="2">
    <source>
        <dbReference type="ARBA" id="ARBA00007884"/>
    </source>
</evidence>